<gene>
    <name evidence="1" type="ORF">So717_25680</name>
</gene>
<dbReference type="Gene3D" id="3.90.1140.10">
    <property type="entry name" value="Cyclic phosphodiesterase"/>
    <property type="match status" value="1"/>
</dbReference>
<accession>A0A640VV89</accession>
<dbReference type="AlphaFoldDB" id="A0A640VV89"/>
<dbReference type="EMBL" id="BLIV01000004">
    <property type="protein sequence ID" value="GFE50815.1"/>
    <property type="molecule type" value="Genomic_DNA"/>
</dbReference>
<dbReference type="Pfam" id="PF06299">
    <property type="entry name" value="DUF1045"/>
    <property type="match status" value="1"/>
</dbReference>
<dbReference type="Proteomes" id="UP000436522">
    <property type="component" value="Unassembled WGS sequence"/>
</dbReference>
<evidence type="ECO:0000313" key="1">
    <source>
        <dbReference type="EMBL" id="GFE50815.1"/>
    </source>
</evidence>
<name>A0A640VV89_9RHOB</name>
<organism evidence="1 2">
    <name type="scientific">Roseobacter cerasinus</name>
    <dbReference type="NCBI Taxonomy" id="2602289"/>
    <lineage>
        <taxon>Bacteria</taxon>
        <taxon>Pseudomonadati</taxon>
        <taxon>Pseudomonadota</taxon>
        <taxon>Alphaproteobacteria</taxon>
        <taxon>Rhodobacterales</taxon>
        <taxon>Roseobacteraceae</taxon>
        <taxon>Roseobacter</taxon>
    </lineage>
</organism>
<dbReference type="PIRSF" id="PIRSF033328">
    <property type="entry name" value="Phest_Mll4975"/>
    <property type="match status" value="1"/>
</dbReference>
<comment type="caution">
    <text evidence="1">The sequence shown here is derived from an EMBL/GenBank/DDBJ whole genome shotgun (WGS) entry which is preliminary data.</text>
</comment>
<evidence type="ECO:0000313" key="2">
    <source>
        <dbReference type="Proteomes" id="UP000436522"/>
    </source>
</evidence>
<protein>
    <submittedName>
        <fullName evidence="1">Phosphonate metabolism protein</fullName>
    </submittedName>
</protein>
<dbReference type="InterPro" id="IPR009389">
    <property type="entry name" value="DUF1045"/>
</dbReference>
<proteinExistence type="predicted"/>
<sequence length="223" mass="24457">MRMNYTRYGVYFTPKPGAFALAGATWLGWDIATGAPVGEPDDTVTKRPRKYGFHGTVKPPFHLAEGKTPEGLHAALDDLSGQLAPVALDGLTLSQIGSFLALTPTGDVRDLARLAATVVKTLDSFRAPPTEADLARRRQSRLTPEQEANLTRWGYPYVMEAFKFHMTLTGPLPREMTGKVLADANVHFGDIPPRPFVIDSLTLVGERQDGMFEELQRYALTAA</sequence>
<keyword evidence="2" id="KW-1185">Reference proteome</keyword>
<reference evidence="1 2" key="1">
    <citation type="submission" date="2019-12" db="EMBL/GenBank/DDBJ databases">
        <title>Roseobacter cerasinus sp. nov., isolated from seawater around aquaculture.</title>
        <authorList>
            <person name="Muramatsu S."/>
            <person name="Takabe Y."/>
            <person name="Mori K."/>
            <person name="Takaichi S."/>
            <person name="Hanada S."/>
        </authorList>
    </citation>
    <scope>NUCLEOTIDE SEQUENCE [LARGE SCALE GENOMIC DNA]</scope>
    <source>
        <strain evidence="1 2">AI77</strain>
    </source>
</reference>